<reference evidence="1 2" key="1">
    <citation type="submission" date="2007-01" db="EMBL/GenBank/DDBJ databases">
        <authorList>
            <person name="Haygood M."/>
            <person name="Podell S."/>
            <person name="Anderson C."/>
            <person name="Hopkinson B."/>
            <person name="Roe K."/>
            <person name="Barbeau K."/>
            <person name="Gaasterland T."/>
            <person name="Ferriera S."/>
            <person name="Johnson J."/>
            <person name="Kravitz S."/>
            <person name="Beeson K."/>
            <person name="Sutton G."/>
            <person name="Rogers Y.-H."/>
            <person name="Friedman R."/>
            <person name="Frazier M."/>
            <person name="Venter J.C."/>
        </authorList>
    </citation>
    <scope>NUCLEOTIDE SEQUENCE [LARGE SCALE GENOMIC DNA]</scope>
    <source>
        <strain evidence="1 2">ATCC 23134</strain>
    </source>
</reference>
<dbReference type="PROSITE" id="PS51257">
    <property type="entry name" value="PROKAR_LIPOPROTEIN"/>
    <property type="match status" value="1"/>
</dbReference>
<proteinExistence type="predicted"/>
<accession>A1ZNX7</accession>
<gene>
    <name evidence="1" type="ORF">M23134_02685</name>
</gene>
<evidence type="ECO:0000313" key="2">
    <source>
        <dbReference type="Proteomes" id="UP000004095"/>
    </source>
</evidence>
<sequence length="471" mass="52798">MKYLYTRVICALLACGALFGCHKRSNIQPQKEHPQALASSNVRTTASISQQSMLAATLLNTQWRTYFELPQMSTDDMANTMIVELNKRTANDIASLTNINQQQLAAYALAYDLLRKAGIRSAQTLKEMSLPDIVNTLIVENSLRLEEYSVPALQQMPVQKLVQLGYSWYLPQAHAPLLAKLANATQDPLFAAKDSANRGLDVLKIVATERNGMNGFKYLGTYHVHTNGDNFNLVLGASNDLKNWVKVVQIDVNAHQGDIVKWGNGYLITYEEDKQQGANNIRLRYYDSYEELVVNRFSFDKKLERQIGKNNVEGTPDIRALSGTSPLNGSIALGFHYYDQIQGVPVDKLAFGVLTNGSQWNSWQDAIANYNLREMDFRGNIGSRKSFQYQGQTLTLQEAQKAYNSWDTWNVMLGEGGFYTRVNIQTPLNATSFANPSITHLSGNEYVITCFMPSEGNLPSERGTLIYEVNL</sequence>
<comment type="caution">
    <text evidence="1">The sequence shown here is derived from an EMBL/GenBank/DDBJ whole genome shotgun (WGS) entry which is preliminary data.</text>
</comment>
<dbReference type="eggNOG" id="ENOG5031Y43">
    <property type="taxonomic scope" value="Bacteria"/>
</dbReference>
<organism evidence="1 2">
    <name type="scientific">Microscilla marina ATCC 23134</name>
    <dbReference type="NCBI Taxonomy" id="313606"/>
    <lineage>
        <taxon>Bacteria</taxon>
        <taxon>Pseudomonadati</taxon>
        <taxon>Bacteroidota</taxon>
        <taxon>Cytophagia</taxon>
        <taxon>Cytophagales</taxon>
        <taxon>Microscillaceae</taxon>
        <taxon>Microscilla</taxon>
    </lineage>
</organism>
<keyword evidence="2" id="KW-1185">Reference proteome</keyword>
<protein>
    <submittedName>
        <fullName evidence="1">Lipoprotein, putative</fullName>
    </submittedName>
</protein>
<evidence type="ECO:0000313" key="1">
    <source>
        <dbReference type="EMBL" id="EAY28016.1"/>
    </source>
</evidence>
<dbReference type="AlphaFoldDB" id="A1ZNX7"/>
<dbReference type="OrthoDB" id="3803480at2"/>
<dbReference type="EMBL" id="AAWS01000019">
    <property type="protein sequence ID" value="EAY28016.1"/>
    <property type="molecule type" value="Genomic_DNA"/>
</dbReference>
<keyword evidence="1" id="KW-0449">Lipoprotein</keyword>
<name>A1ZNX7_MICM2</name>
<dbReference type="Proteomes" id="UP000004095">
    <property type="component" value="Unassembled WGS sequence"/>
</dbReference>
<dbReference type="RefSeq" id="WP_002698706.1">
    <property type="nucleotide sequence ID" value="NZ_AAWS01000019.1"/>
</dbReference>